<organism evidence="2 3">
    <name type="scientific">Ogataea philodendri</name>
    <dbReference type="NCBI Taxonomy" id="1378263"/>
    <lineage>
        <taxon>Eukaryota</taxon>
        <taxon>Fungi</taxon>
        <taxon>Dikarya</taxon>
        <taxon>Ascomycota</taxon>
        <taxon>Saccharomycotina</taxon>
        <taxon>Pichiomycetes</taxon>
        <taxon>Pichiales</taxon>
        <taxon>Pichiaceae</taxon>
        <taxon>Ogataea</taxon>
    </lineage>
</organism>
<protein>
    <recommendedName>
        <fullName evidence="4">Secreted protein</fullName>
    </recommendedName>
</protein>
<keyword evidence="3" id="KW-1185">Reference proteome</keyword>
<reference evidence="2" key="2">
    <citation type="submission" date="2021-01" db="EMBL/GenBank/DDBJ databases">
        <authorList>
            <person name="Schikora-Tamarit M.A."/>
        </authorList>
    </citation>
    <scope>NUCLEOTIDE SEQUENCE</scope>
    <source>
        <strain evidence="2">CBS6075</strain>
    </source>
</reference>
<dbReference type="EMBL" id="JAEUBE010000295">
    <property type="protein sequence ID" value="KAH3666076.1"/>
    <property type="molecule type" value="Genomic_DNA"/>
</dbReference>
<name>A0A9P8T4T5_9ASCO</name>
<evidence type="ECO:0000313" key="2">
    <source>
        <dbReference type="EMBL" id="KAH3666076.1"/>
    </source>
</evidence>
<keyword evidence="1" id="KW-0732">Signal</keyword>
<proteinExistence type="predicted"/>
<feature type="signal peptide" evidence="1">
    <location>
        <begin position="1"/>
        <end position="19"/>
    </location>
</feature>
<dbReference type="AlphaFoldDB" id="A0A9P8T4T5"/>
<dbReference type="RefSeq" id="XP_046061280.1">
    <property type="nucleotide sequence ID" value="XM_046205324.1"/>
</dbReference>
<feature type="chain" id="PRO_5040498924" description="Secreted protein" evidence="1">
    <location>
        <begin position="20"/>
        <end position="345"/>
    </location>
</feature>
<reference evidence="2" key="1">
    <citation type="journal article" date="2021" name="Open Biol.">
        <title>Shared evolutionary footprints suggest mitochondrial oxidative damage underlies multiple complex I losses in fungi.</title>
        <authorList>
            <person name="Schikora-Tamarit M.A."/>
            <person name="Marcet-Houben M."/>
            <person name="Nosek J."/>
            <person name="Gabaldon T."/>
        </authorList>
    </citation>
    <scope>NUCLEOTIDE SEQUENCE</scope>
    <source>
        <strain evidence="2">CBS6075</strain>
    </source>
</reference>
<sequence>MRSSSVLFLIDIGCGLISSSFTCGLSIVPEANPPALGSSFFSAGLASSFFSESFETFRLKPVAAGFVSVLAPEKENEEGAAGVAAALSSGLVPKLNPVVAGLASAFVPLAAPVLAVILDPPKEKPEAGFDASGLEPPREKLGAAAGFGSSFFSPNENAGFESSFFWPKERDEVVDTAEDEAGAGASVLLPLVAPNAKAGLLAAGCADEAPKESTGFSAGLSAAGAAVASDPPNNGFEPDVAEVDPNRGLDSAGLSVFAPKLNPPAAGAVEDAAGWDCAPPKRPPEVCGLASDVCEAPRLKPAGLASVFCPPNSDVLFDVLLEFPKKKPGLASDLAGVEAPPNRDG</sequence>
<accession>A0A9P8T4T5</accession>
<comment type="caution">
    <text evidence="2">The sequence shown here is derived from an EMBL/GenBank/DDBJ whole genome shotgun (WGS) entry which is preliminary data.</text>
</comment>
<evidence type="ECO:0008006" key="4">
    <source>
        <dbReference type="Google" id="ProtNLM"/>
    </source>
</evidence>
<evidence type="ECO:0000313" key="3">
    <source>
        <dbReference type="Proteomes" id="UP000769157"/>
    </source>
</evidence>
<evidence type="ECO:0000256" key="1">
    <source>
        <dbReference type="SAM" id="SignalP"/>
    </source>
</evidence>
<dbReference type="Proteomes" id="UP000769157">
    <property type="component" value="Unassembled WGS sequence"/>
</dbReference>
<dbReference type="GeneID" id="70236230"/>
<gene>
    <name evidence="2" type="ORF">OGAPHI_004265</name>
</gene>